<keyword evidence="1" id="KW-0479">Metal-binding</keyword>
<feature type="domain" description="RanBP2-type" evidence="5">
    <location>
        <begin position="435"/>
        <end position="454"/>
    </location>
</feature>
<name>K3XBG8_GLOUD</name>
<dbReference type="EnsemblProtists" id="PYU1_T014567">
    <property type="protein sequence ID" value="PYU1_T014567"/>
    <property type="gene ID" value="PYU1_G014536"/>
</dbReference>
<dbReference type="eggNOG" id="KOG1552">
    <property type="taxonomic scope" value="Eukaryota"/>
</dbReference>
<dbReference type="PANTHER" id="PTHR43358">
    <property type="entry name" value="ALPHA/BETA-HYDROLASE"/>
    <property type="match status" value="1"/>
</dbReference>
<keyword evidence="3" id="KW-0862">Zinc</keyword>
<dbReference type="EMBL" id="GL376574">
    <property type="status" value="NOT_ANNOTATED_CDS"/>
    <property type="molecule type" value="Genomic_DNA"/>
</dbReference>
<dbReference type="Pfam" id="PF12146">
    <property type="entry name" value="Hydrolase_4"/>
    <property type="match status" value="1"/>
</dbReference>
<dbReference type="InterPro" id="IPR052920">
    <property type="entry name" value="DNA-binding_regulatory"/>
</dbReference>
<evidence type="ECO:0000256" key="1">
    <source>
        <dbReference type="ARBA" id="ARBA00022723"/>
    </source>
</evidence>
<proteinExistence type="predicted"/>
<dbReference type="InParanoid" id="K3XBG8"/>
<feature type="compositionally biased region" description="Polar residues" evidence="4">
    <location>
        <begin position="518"/>
        <end position="531"/>
    </location>
</feature>
<dbReference type="GO" id="GO:0008270">
    <property type="term" value="F:zinc ion binding"/>
    <property type="evidence" value="ECO:0007669"/>
    <property type="project" value="UniProtKB-KW"/>
</dbReference>
<dbReference type="SUPFAM" id="SSF90209">
    <property type="entry name" value="Ran binding protein zinc finger-like"/>
    <property type="match status" value="1"/>
</dbReference>
<feature type="compositionally biased region" description="Low complexity" evidence="4">
    <location>
        <begin position="485"/>
        <end position="495"/>
    </location>
</feature>
<reference evidence="7" key="2">
    <citation type="submission" date="2010-04" db="EMBL/GenBank/DDBJ databases">
        <authorList>
            <person name="Buell R."/>
            <person name="Hamilton J."/>
            <person name="Hostetler J."/>
        </authorList>
    </citation>
    <scope>NUCLEOTIDE SEQUENCE [LARGE SCALE GENOMIC DNA]</scope>
    <source>
        <strain evidence="7">DAOM:BR144</strain>
    </source>
</reference>
<dbReference type="PANTHER" id="PTHR43358:SF4">
    <property type="entry name" value="ALPHA_BETA HYDROLASE FOLD-1 DOMAIN-CONTAINING PROTEIN"/>
    <property type="match status" value="1"/>
</dbReference>
<keyword evidence="7" id="KW-1185">Reference proteome</keyword>
<feature type="compositionally biased region" description="Polar residues" evidence="4">
    <location>
        <begin position="15"/>
        <end position="49"/>
    </location>
</feature>
<dbReference type="InterPro" id="IPR022742">
    <property type="entry name" value="Hydrolase_4"/>
</dbReference>
<dbReference type="SUPFAM" id="SSF53474">
    <property type="entry name" value="alpha/beta-Hydrolases"/>
    <property type="match status" value="1"/>
</dbReference>
<dbReference type="AlphaFoldDB" id="K3XBG8"/>
<dbReference type="OMA" id="QLSYWYL"/>
<dbReference type="InterPro" id="IPR029058">
    <property type="entry name" value="AB_hydrolase_fold"/>
</dbReference>
<organism evidence="6 7">
    <name type="scientific">Globisporangium ultimum (strain ATCC 200006 / CBS 805.95 / DAOM BR144)</name>
    <name type="common">Pythium ultimum</name>
    <dbReference type="NCBI Taxonomy" id="431595"/>
    <lineage>
        <taxon>Eukaryota</taxon>
        <taxon>Sar</taxon>
        <taxon>Stramenopiles</taxon>
        <taxon>Oomycota</taxon>
        <taxon>Peronosporomycetes</taxon>
        <taxon>Pythiales</taxon>
        <taxon>Pythiaceae</taxon>
        <taxon>Globisporangium</taxon>
    </lineage>
</organism>
<dbReference type="Gene3D" id="2.30.30.380">
    <property type="entry name" value="Zn-finger domain of Sec23/24"/>
    <property type="match status" value="1"/>
</dbReference>
<dbReference type="Proteomes" id="UP000019132">
    <property type="component" value="Unassembled WGS sequence"/>
</dbReference>
<feature type="compositionally biased region" description="Low complexity" evidence="4">
    <location>
        <begin position="503"/>
        <end position="515"/>
    </location>
</feature>
<dbReference type="HOGENOM" id="CLU_040384_0_0_1"/>
<dbReference type="PROSITE" id="PS01358">
    <property type="entry name" value="ZF_RANBP2_1"/>
    <property type="match status" value="1"/>
</dbReference>
<reference evidence="7" key="1">
    <citation type="journal article" date="2010" name="Genome Biol.">
        <title>Genome sequence of the necrotrophic plant pathogen Pythium ultimum reveals original pathogenicity mechanisms and effector repertoire.</title>
        <authorList>
            <person name="Levesque C.A."/>
            <person name="Brouwer H."/>
            <person name="Cano L."/>
            <person name="Hamilton J.P."/>
            <person name="Holt C."/>
            <person name="Huitema E."/>
            <person name="Raffaele S."/>
            <person name="Robideau G.P."/>
            <person name="Thines M."/>
            <person name="Win J."/>
            <person name="Zerillo M.M."/>
            <person name="Beakes G.W."/>
            <person name="Boore J.L."/>
            <person name="Busam D."/>
            <person name="Dumas B."/>
            <person name="Ferriera S."/>
            <person name="Fuerstenberg S.I."/>
            <person name="Gachon C.M."/>
            <person name="Gaulin E."/>
            <person name="Govers F."/>
            <person name="Grenville-Briggs L."/>
            <person name="Horner N."/>
            <person name="Hostetler J."/>
            <person name="Jiang R.H."/>
            <person name="Johnson J."/>
            <person name="Krajaejun T."/>
            <person name="Lin H."/>
            <person name="Meijer H.J."/>
            <person name="Moore B."/>
            <person name="Morris P."/>
            <person name="Phuntmart V."/>
            <person name="Puiu D."/>
            <person name="Shetty J."/>
            <person name="Stajich J.E."/>
            <person name="Tripathy S."/>
            <person name="Wawra S."/>
            <person name="van West P."/>
            <person name="Whitty B.R."/>
            <person name="Coutinho P.M."/>
            <person name="Henrissat B."/>
            <person name="Martin F."/>
            <person name="Thomas P.D."/>
            <person name="Tyler B.M."/>
            <person name="De Vries R.P."/>
            <person name="Kamoun S."/>
            <person name="Yandell M."/>
            <person name="Tisserat N."/>
            <person name="Buell C.R."/>
        </authorList>
    </citation>
    <scope>NUCLEOTIDE SEQUENCE</scope>
    <source>
        <strain evidence="7">DAOM:BR144</strain>
    </source>
</reference>
<evidence type="ECO:0000259" key="5">
    <source>
        <dbReference type="PROSITE" id="PS01358"/>
    </source>
</evidence>
<protein>
    <recommendedName>
        <fullName evidence="5">RanBP2-type domain-containing protein</fullName>
    </recommendedName>
</protein>
<evidence type="ECO:0000256" key="4">
    <source>
        <dbReference type="SAM" id="MobiDB-lite"/>
    </source>
</evidence>
<evidence type="ECO:0000256" key="2">
    <source>
        <dbReference type="ARBA" id="ARBA00022771"/>
    </source>
</evidence>
<dbReference type="InterPro" id="IPR036443">
    <property type="entry name" value="Znf_RanBP2_sf"/>
</dbReference>
<dbReference type="VEuPathDB" id="FungiDB:PYU1_G014536"/>
<evidence type="ECO:0000313" key="7">
    <source>
        <dbReference type="Proteomes" id="UP000019132"/>
    </source>
</evidence>
<reference evidence="6" key="3">
    <citation type="submission" date="2015-02" db="UniProtKB">
        <authorList>
            <consortium name="EnsemblProtists"/>
        </authorList>
    </citation>
    <scope>IDENTIFICATION</scope>
    <source>
        <strain evidence="6">DAOM BR144</strain>
    </source>
</reference>
<dbReference type="SMART" id="SM00547">
    <property type="entry name" value="ZnF_RBZ"/>
    <property type="match status" value="1"/>
</dbReference>
<dbReference type="InterPro" id="IPR001876">
    <property type="entry name" value="Znf_RanBP2"/>
</dbReference>
<evidence type="ECO:0000256" key="3">
    <source>
        <dbReference type="ARBA" id="ARBA00022833"/>
    </source>
</evidence>
<feature type="region of interest" description="Disordered" evidence="4">
    <location>
        <begin position="1"/>
        <end position="72"/>
    </location>
</feature>
<keyword evidence="2" id="KW-0863">Zinc-finger</keyword>
<accession>K3XBG8</accession>
<dbReference type="STRING" id="431595.K3XBG8"/>
<sequence>MGNSDSKESSAGAATRSSMPARSTSPRGSSAPTLRSASISGDSQGSAGRTSRAAPVTTDSVEAGGIERGQQATEDATNQLSYWYLIKHGYNELVNLIIRPPRAEYDGDDLGPQEFAFGGRDYVRKDFVVVNDRRQTLQCSQWLPKQASINGITEFPCVIYLHGNSSCRVEALSVLRTCLASGMTVVAFDCGGCGKSDGEYISLGFYEREDLKAVIEYLRSSTHVSTIGLWGRSMGAATALLHADRDPTIAGIVVDSAFTNLEQLVQEIVERGRREGYTIPGFAVKIVMKFIRSSVQKRANFDIKNLSPIEHASISFVPALFIAAIGDEFIAPHHSDQIYAQYAGDKNIVKVKGDHNTVRPQFLLDSAGIFLQTALHVDARLYPDVAATSTARGRNRTPWSSSSASPSWGLRMSDLDAAFSGGNSNAAANAPKEEWACLHCTYVNPPLRMQCEICRSVYLSTPGGANNSAASLSRRKKGTVAHEISSSSSVASSASTDPPNRDSLSSEAVAVSLLSDDPQPSGSGATSSRTI</sequence>
<dbReference type="Gene3D" id="3.40.50.1820">
    <property type="entry name" value="alpha/beta hydrolase"/>
    <property type="match status" value="1"/>
</dbReference>
<feature type="region of interest" description="Disordered" evidence="4">
    <location>
        <begin position="465"/>
        <end position="531"/>
    </location>
</feature>
<evidence type="ECO:0000313" key="6">
    <source>
        <dbReference type="EnsemblProtists" id="PYU1_T014567"/>
    </source>
</evidence>